<keyword evidence="2" id="KW-0413">Isomerase</keyword>
<reference evidence="5 6" key="1">
    <citation type="submission" date="2017-07" db="EMBL/GenBank/DDBJ databases">
        <title>Acidovorax KNDSW TSA 6 genome sequence and assembly.</title>
        <authorList>
            <person name="Mayilraj S."/>
        </authorList>
    </citation>
    <scope>NUCLEOTIDE SEQUENCE [LARGE SCALE GENOMIC DNA]</scope>
    <source>
        <strain evidence="5 6">KNDSW-TSA6</strain>
    </source>
</reference>
<comment type="caution">
    <text evidence="5">The sequence shown here is derived from an EMBL/GenBank/DDBJ whole genome shotgun (WGS) entry which is preliminary data.</text>
</comment>
<feature type="region of interest" description="Disordered" evidence="3">
    <location>
        <begin position="20"/>
        <end position="78"/>
    </location>
</feature>
<evidence type="ECO:0000313" key="5">
    <source>
        <dbReference type="EMBL" id="OYD49521.1"/>
    </source>
</evidence>
<dbReference type="InterPro" id="IPR004370">
    <property type="entry name" value="4-OT-like_dom"/>
</dbReference>
<dbReference type="Pfam" id="PF01361">
    <property type="entry name" value="Tautomerase"/>
    <property type="match status" value="1"/>
</dbReference>
<dbReference type="PANTHER" id="PTHR35530">
    <property type="entry name" value="TAUTOMERASE-RELATED"/>
    <property type="match status" value="1"/>
</dbReference>
<feature type="compositionally biased region" description="Low complexity" evidence="3">
    <location>
        <begin position="46"/>
        <end position="61"/>
    </location>
</feature>
<evidence type="ECO:0000256" key="1">
    <source>
        <dbReference type="ARBA" id="ARBA00006723"/>
    </source>
</evidence>
<dbReference type="GO" id="GO:0016853">
    <property type="term" value="F:isomerase activity"/>
    <property type="evidence" value="ECO:0007669"/>
    <property type="project" value="UniProtKB-KW"/>
</dbReference>
<dbReference type="PANTHER" id="PTHR35530:SF2">
    <property type="entry name" value="BSL4019 PROTEIN"/>
    <property type="match status" value="1"/>
</dbReference>
<proteinExistence type="inferred from homology"/>
<organism evidence="5 6">
    <name type="scientific">Acidovorax kalamii</name>
    <dbReference type="NCBI Taxonomy" id="2004485"/>
    <lineage>
        <taxon>Bacteria</taxon>
        <taxon>Pseudomonadati</taxon>
        <taxon>Pseudomonadota</taxon>
        <taxon>Betaproteobacteria</taxon>
        <taxon>Burkholderiales</taxon>
        <taxon>Comamonadaceae</taxon>
        <taxon>Acidovorax</taxon>
    </lineage>
</organism>
<dbReference type="EMBL" id="NOIG01000009">
    <property type="protein sequence ID" value="OYD49521.1"/>
    <property type="molecule type" value="Genomic_DNA"/>
</dbReference>
<dbReference type="Gene3D" id="3.30.429.10">
    <property type="entry name" value="Macrophage Migration Inhibitory Factor"/>
    <property type="match status" value="2"/>
</dbReference>
<dbReference type="AlphaFoldDB" id="A0A235EKI0"/>
<accession>A0A235EKI0</accession>
<evidence type="ECO:0000259" key="4">
    <source>
        <dbReference type="Pfam" id="PF01361"/>
    </source>
</evidence>
<evidence type="ECO:0000256" key="2">
    <source>
        <dbReference type="ARBA" id="ARBA00023235"/>
    </source>
</evidence>
<comment type="similarity">
    <text evidence="1">Belongs to the 4-oxalocrotonate tautomerase family.</text>
</comment>
<evidence type="ECO:0000313" key="6">
    <source>
        <dbReference type="Proteomes" id="UP000215441"/>
    </source>
</evidence>
<keyword evidence="6" id="KW-1185">Reference proteome</keyword>
<sequence>MVTAGLCNPCKAVLHHQPFPRRPALPTVAPSRKECHGPPPAPRRLPAPARCRQAPRPAVAPGGDSRSPCLGGAVAPANDPTDFSLPAGPVRTHNPIDPEGPDTMPTLVLKLAPLQNPERYRQLASALTDLTVDLLGKRREVTAVVIDDLPSARWHIGGAPVEQPTALLEISITHGTNTQEEKAAFIQAAFAELQRQLAGDGTLAAASYVVVRELPASDWGYGGRTQQARKLALAA</sequence>
<protein>
    <recommendedName>
        <fullName evidence="4">4-oxalocrotonate tautomerase-like domain-containing protein</fullName>
    </recommendedName>
</protein>
<dbReference type="InterPro" id="IPR014347">
    <property type="entry name" value="Tautomerase/MIF_sf"/>
</dbReference>
<dbReference type="Proteomes" id="UP000215441">
    <property type="component" value="Unassembled WGS sequence"/>
</dbReference>
<dbReference type="OrthoDB" id="8561934at2"/>
<dbReference type="SUPFAM" id="SSF55331">
    <property type="entry name" value="Tautomerase/MIF"/>
    <property type="match status" value="1"/>
</dbReference>
<gene>
    <name evidence="5" type="ORF">CBY09_15060</name>
</gene>
<name>A0A235EKI0_9BURK</name>
<evidence type="ECO:0000256" key="3">
    <source>
        <dbReference type="SAM" id="MobiDB-lite"/>
    </source>
</evidence>
<feature type="domain" description="4-oxalocrotonate tautomerase-like" evidence="4">
    <location>
        <begin position="110"/>
        <end position="162"/>
    </location>
</feature>